<feature type="region of interest" description="Disordered" evidence="1">
    <location>
        <begin position="21"/>
        <end position="43"/>
    </location>
</feature>
<dbReference type="STRING" id="1182541.W9Y8H2"/>
<evidence type="ECO:0000313" key="2">
    <source>
        <dbReference type="EMBL" id="EXJ78704.1"/>
    </source>
</evidence>
<dbReference type="OrthoDB" id="4344093at2759"/>
<sequence length="351" mass="37654">MAVSSGPDVVDPIKASTLLSLEGGGSLRQPATTTPPNPRNREIRIDGLNNRLAAVWTGGRVVGVGSSGLNEDDVGQEKTLLSLHIVAATLLGDHARRQYTNRQFSINASVPLPPLPPTVYTVVPHTYQTIPLLHALLAEKLSDSATAVELLKDVRLLQYFDFAGLAEALSEVSEEIFQRVNSGSKETSNGKVRDVVLVQGLGHAISAIQRRSGLVQANALLAGLVRNITQLSRMSPNVLVLVDVSVETGWPASGEARQDAAKSKRHIAGIELDSAFASSFGECLRMICGHETLSKTLDVAFDTMVVVHDGLGRADGAVRARKKAGRRIVEITKDRMGDLSGFWGMWSLNDP</sequence>
<accession>W9Y8H2</accession>
<evidence type="ECO:0000313" key="3">
    <source>
        <dbReference type="Proteomes" id="UP000019484"/>
    </source>
</evidence>
<keyword evidence="3" id="KW-1185">Reference proteome</keyword>
<dbReference type="GeneID" id="19163951"/>
<comment type="caution">
    <text evidence="2">The sequence shown here is derived from an EMBL/GenBank/DDBJ whole genome shotgun (WGS) entry which is preliminary data.</text>
</comment>
<reference evidence="2 3" key="1">
    <citation type="submission" date="2013-03" db="EMBL/GenBank/DDBJ databases">
        <title>The Genome Sequence of Capronia coronata CBS 617.96.</title>
        <authorList>
            <consortium name="The Broad Institute Genomics Platform"/>
            <person name="Cuomo C."/>
            <person name="de Hoog S."/>
            <person name="Gorbushina A."/>
            <person name="Walker B."/>
            <person name="Young S.K."/>
            <person name="Zeng Q."/>
            <person name="Gargeya S."/>
            <person name="Fitzgerald M."/>
            <person name="Haas B."/>
            <person name="Abouelleil A."/>
            <person name="Allen A.W."/>
            <person name="Alvarado L."/>
            <person name="Arachchi H.M."/>
            <person name="Berlin A.M."/>
            <person name="Chapman S.B."/>
            <person name="Gainer-Dewar J."/>
            <person name="Goldberg J."/>
            <person name="Griggs A."/>
            <person name="Gujja S."/>
            <person name="Hansen M."/>
            <person name="Howarth C."/>
            <person name="Imamovic A."/>
            <person name="Ireland A."/>
            <person name="Larimer J."/>
            <person name="McCowan C."/>
            <person name="Murphy C."/>
            <person name="Pearson M."/>
            <person name="Poon T.W."/>
            <person name="Priest M."/>
            <person name="Roberts A."/>
            <person name="Saif S."/>
            <person name="Shea T."/>
            <person name="Sisk P."/>
            <person name="Sykes S."/>
            <person name="Wortman J."/>
            <person name="Nusbaum C."/>
            <person name="Birren B."/>
        </authorList>
    </citation>
    <scope>NUCLEOTIDE SEQUENCE [LARGE SCALE GENOMIC DNA]</scope>
    <source>
        <strain evidence="2 3">CBS 617.96</strain>
    </source>
</reference>
<dbReference type="EMBL" id="AMWN01000011">
    <property type="protein sequence ID" value="EXJ78704.1"/>
    <property type="molecule type" value="Genomic_DNA"/>
</dbReference>
<dbReference type="AlphaFoldDB" id="W9Y8H2"/>
<proteinExistence type="predicted"/>
<organism evidence="2 3">
    <name type="scientific">Capronia coronata CBS 617.96</name>
    <dbReference type="NCBI Taxonomy" id="1182541"/>
    <lineage>
        <taxon>Eukaryota</taxon>
        <taxon>Fungi</taxon>
        <taxon>Dikarya</taxon>
        <taxon>Ascomycota</taxon>
        <taxon>Pezizomycotina</taxon>
        <taxon>Eurotiomycetes</taxon>
        <taxon>Chaetothyriomycetidae</taxon>
        <taxon>Chaetothyriales</taxon>
        <taxon>Herpotrichiellaceae</taxon>
        <taxon>Capronia</taxon>
    </lineage>
</organism>
<gene>
    <name evidence="2" type="ORF">A1O1_09106</name>
</gene>
<dbReference type="eggNOG" id="ENOG502STPP">
    <property type="taxonomic scope" value="Eukaryota"/>
</dbReference>
<protein>
    <submittedName>
        <fullName evidence="2">Uncharacterized protein</fullName>
    </submittedName>
</protein>
<evidence type="ECO:0000256" key="1">
    <source>
        <dbReference type="SAM" id="MobiDB-lite"/>
    </source>
</evidence>
<name>W9Y8H2_9EURO</name>
<dbReference type="HOGENOM" id="CLU_069650_0_0_1"/>
<dbReference type="RefSeq" id="XP_007728152.1">
    <property type="nucleotide sequence ID" value="XM_007729962.1"/>
</dbReference>
<dbReference type="Proteomes" id="UP000019484">
    <property type="component" value="Unassembled WGS sequence"/>
</dbReference>